<reference evidence="1" key="1">
    <citation type="submission" date="2020-05" db="EMBL/GenBank/DDBJ databases">
        <authorList>
            <person name="Chiriac C."/>
            <person name="Salcher M."/>
            <person name="Ghai R."/>
            <person name="Kavagutti S V."/>
        </authorList>
    </citation>
    <scope>NUCLEOTIDE SEQUENCE</scope>
</reference>
<protein>
    <submittedName>
        <fullName evidence="1">Unannotated protein</fullName>
    </submittedName>
</protein>
<dbReference type="AlphaFoldDB" id="A0A6J7FNF8"/>
<evidence type="ECO:0000313" key="1">
    <source>
        <dbReference type="EMBL" id="CAB4893093.1"/>
    </source>
</evidence>
<sequence length="72" mass="7828">MPEPFAYYDREVDIAWIPTRTRPAARPVSSTERPWGLTGHDSDGAVVGVEIWDASTRLPAPILSALPDAPSP</sequence>
<accession>A0A6J7FNF8</accession>
<organism evidence="1">
    <name type="scientific">freshwater metagenome</name>
    <dbReference type="NCBI Taxonomy" id="449393"/>
    <lineage>
        <taxon>unclassified sequences</taxon>
        <taxon>metagenomes</taxon>
        <taxon>ecological metagenomes</taxon>
    </lineage>
</organism>
<proteinExistence type="predicted"/>
<dbReference type="EMBL" id="CAFBMK010000004">
    <property type="protein sequence ID" value="CAB4893093.1"/>
    <property type="molecule type" value="Genomic_DNA"/>
</dbReference>
<name>A0A6J7FNF8_9ZZZZ</name>
<gene>
    <name evidence="1" type="ORF">UFOPK3564_00135</name>
</gene>